<proteinExistence type="predicted"/>
<name>A0A383A5N7_9ZZZZ</name>
<reference evidence="1" key="1">
    <citation type="submission" date="2018-05" db="EMBL/GenBank/DDBJ databases">
        <authorList>
            <person name="Lanie J.A."/>
            <person name="Ng W.-L."/>
            <person name="Kazmierczak K.M."/>
            <person name="Andrzejewski T.M."/>
            <person name="Davidsen T.M."/>
            <person name="Wayne K.J."/>
            <person name="Tettelin H."/>
            <person name="Glass J.I."/>
            <person name="Rusch D."/>
            <person name="Podicherti R."/>
            <person name="Tsui H.-C.T."/>
            <person name="Winkler M.E."/>
        </authorList>
    </citation>
    <scope>NUCLEOTIDE SEQUENCE</scope>
</reference>
<gene>
    <name evidence="1" type="ORF">METZ01_LOCUS456040</name>
</gene>
<sequence>VFLVNSRYPRFAVASLSSEREAHHLRRHAFSRSYGINLQSSLTTVISSALGYSPHPPVLVWGTSNKCSQREAFLGSMESATNSASVELLPHHTSA</sequence>
<evidence type="ECO:0000313" key="1">
    <source>
        <dbReference type="EMBL" id="SVE03186.1"/>
    </source>
</evidence>
<protein>
    <submittedName>
        <fullName evidence="1">Uncharacterized protein</fullName>
    </submittedName>
</protein>
<accession>A0A383A5N7</accession>
<feature type="non-terminal residue" evidence="1">
    <location>
        <position position="1"/>
    </location>
</feature>
<dbReference type="AlphaFoldDB" id="A0A383A5N7"/>
<organism evidence="1">
    <name type="scientific">marine metagenome</name>
    <dbReference type="NCBI Taxonomy" id="408172"/>
    <lineage>
        <taxon>unclassified sequences</taxon>
        <taxon>metagenomes</taxon>
        <taxon>ecological metagenomes</taxon>
    </lineage>
</organism>
<dbReference type="EMBL" id="UINC01189479">
    <property type="protein sequence ID" value="SVE03186.1"/>
    <property type="molecule type" value="Genomic_DNA"/>
</dbReference>